<dbReference type="EMBL" id="BPLQ01007179">
    <property type="protein sequence ID" value="GIY28536.1"/>
    <property type="molecule type" value="Genomic_DNA"/>
</dbReference>
<protein>
    <submittedName>
        <fullName evidence="2">Uncharacterized protein</fullName>
    </submittedName>
</protein>
<organism evidence="2 3">
    <name type="scientific">Caerostris darwini</name>
    <dbReference type="NCBI Taxonomy" id="1538125"/>
    <lineage>
        <taxon>Eukaryota</taxon>
        <taxon>Metazoa</taxon>
        <taxon>Ecdysozoa</taxon>
        <taxon>Arthropoda</taxon>
        <taxon>Chelicerata</taxon>
        <taxon>Arachnida</taxon>
        <taxon>Araneae</taxon>
        <taxon>Araneomorphae</taxon>
        <taxon>Entelegynae</taxon>
        <taxon>Araneoidea</taxon>
        <taxon>Araneidae</taxon>
        <taxon>Caerostris</taxon>
    </lineage>
</organism>
<evidence type="ECO:0000313" key="2">
    <source>
        <dbReference type="EMBL" id="GIY28536.1"/>
    </source>
</evidence>
<sequence length="342" mass="37303">MAIWQFWGEYHVLKPLSLHLFIRTQRGLKGSGKMHFLARNSQLLLAGMLLLILPLVFCLPIPENSGETLQENNSTNLPLIFPTPSVTQGASNGPQVRSQSSTPATTSSSQGSQPNSQTNLQDENSNTDVPSTRSPTPSATNGASNDPQPNSQIVPDDENSSSGLPSTRSPTSSATNGASNDPQPNSQEVPDDENNSSSLPSTRSPTSSATNGASNEQQSNSQEVPDDENSSINLPTTTSPTPPKTNGSSNEPAPIIVLFQGDGDFVHTLSSFGTNRIDVNQKFLVIEKKTRVRRVEEENRDADSGRTQRIFNEDRSEEFHLYRDNQQEMLNNDLDFRNVLRL</sequence>
<feature type="compositionally biased region" description="Polar residues" evidence="1">
    <location>
        <begin position="160"/>
        <end position="188"/>
    </location>
</feature>
<dbReference type="AlphaFoldDB" id="A0AAV4S627"/>
<reference evidence="2 3" key="1">
    <citation type="submission" date="2021-06" db="EMBL/GenBank/DDBJ databases">
        <title>Caerostris darwini draft genome.</title>
        <authorList>
            <person name="Kono N."/>
            <person name="Arakawa K."/>
        </authorList>
    </citation>
    <scope>NUCLEOTIDE SEQUENCE [LARGE SCALE GENOMIC DNA]</scope>
</reference>
<comment type="caution">
    <text evidence="2">The sequence shown here is derived from an EMBL/GenBank/DDBJ whole genome shotgun (WGS) entry which is preliminary data.</text>
</comment>
<gene>
    <name evidence="2" type="ORF">CDAR_409441</name>
</gene>
<proteinExistence type="predicted"/>
<feature type="compositionally biased region" description="Polar residues" evidence="1">
    <location>
        <begin position="209"/>
        <end position="223"/>
    </location>
</feature>
<feature type="region of interest" description="Disordered" evidence="1">
    <location>
        <begin position="67"/>
        <end position="254"/>
    </location>
</feature>
<name>A0AAV4S627_9ARAC</name>
<feature type="compositionally biased region" description="Polar residues" evidence="1">
    <location>
        <begin position="84"/>
        <end position="97"/>
    </location>
</feature>
<feature type="compositionally biased region" description="Low complexity" evidence="1">
    <location>
        <begin position="196"/>
        <end position="208"/>
    </location>
</feature>
<feature type="compositionally biased region" description="Low complexity" evidence="1">
    <location>
        <begin position="230"/>
        <end position="250"/>
    </location>
</feature>
<evidence type="ECO:0000256" key="1">
    <source>
        <dbReference type="SAM" id="MobiDB-lite"/>
    </source>
</evidence>
<accession>A0AAV4S627</accession>
<feature type="compositionally biased region" description="Polar residues" evidence="1">
    <location>
        <begin position="114"/>
        <end position="153"/>
    </location>
</feature>
<evidence type="ECO:0000313" key="3">
    <source>
        <dbReference type="Proteomes" id="UP001054837"/>
    </source>
</evidence>
<dbReference type="Proteomes" id="UP001054837">
    <property type="component" value="Unassembled WGS sequence"/>
</dbReference>
<feature type="compositionally biased region" description="Low complexity" evidence="1">
    <location>
        <begin position="98"/>
        <end position="113"/>
    </location>
</feature>
<keyword evidence="3" id="KW-1185">Reference proteome</keyword>
<feature type="compositionally biased region" description="Polar residues" evidence="1">
    <location>
        <begin position="67"/>
        <end position="77"/>
    </location>
</feature>